<keyword evidence="2" id="KW-0521">NADP</keyword>
<dbReference type="PANTHER" id="PTHR47706:SF1">
    <property type="entry name" value="CIPA-LIKE, PUTATIVE (AFU_ORTHOLOGUE AFUA_1G12460)-RELATED"/>
    <property type="match status" value="1"/>
</dbReference>
<dbReference type="InterPro" id="IPR036291">
    <property type="entry name" value="NAD(P)-bd_dom_sf"/>
</dbReference>
<dbReference type="InterPro" id="IPR016040">
    <property type="entry name" value="NAD(P)-bd_dom"/>
</dbReference>
<reference evidence="5" key="1">
    <citation type="submission" date="2021-02" db="EMBL/GenBank/DDBJ databases">
        <title>Genome sequence Cadophora malorum strain M34.</title>
        <authorList>
            <person name="Stefanovic E."/>
            <person name="Vu D."/>
            <person name="Scully C."/>
            <person name="Dijksterhuis J."/>
            <person name="Roader J."/>
            <person name="Houbraken J."/>
        </authorList>
    </citation>
    <scope>NUCLEOTIDE SEQUENCE</scope>
    <source>
        <strain evidence="5">M34</strain>
    </source>
</reference>
<gene>
    <name evidence="5" type="ORF">IFR04_001461</name>
</gene>
<dbReference type="Gene3D" id="3.90.25.10">
    <property type="entry name" value="UDP-galactose 4-epimerase, domain 1"/>
    <property type="match status" value="1"/>
</dbReference>
<dbReference type="InterPro" id="IPR051609">
    <property type="entry name" value="NmrA/Isoflavone_reductase-like"/>
</dbReference>
<evidence type="ECO:0000259" key="4">
    <source>
        <dbReference type="Pfam" id="PF13460"/>
    </source>
</evidence>
<protein>
    <recommendedName>
        <fullName evidence="4">NAD(P)-binding domain-containing protein</fullName>
    </recommendedName>
</protein>
<keyword evidence="6" id="KW-1185">Reference proteome</keyword>
<feature type="domain" description="NAD(P)-binding" evidence="4">
    <location>
        <begin position="12"/>
        <end position="148"/>
    </location>
</feature>
<evidence type="ECO:0000256" key="2">
    <source>
        <dbReference type="ARBA" id="ARBA00022857"/>
    </source>
</evidence>
<dbReference type="PANTHER" id="PTHR47706">
    <property type="entry name" value="NMRA-LIKE FAMILY PROTEIN"/>
    <property type="match status" value="1"/>
</dbReference>
<dbReference type="CDD" id="cd05259">
    <property type="entry name" value="PCBER_SDR_a"/>
    <property type="match status" value="1"/>
</dbReference>
<comment type="caution">
    <text evidence="5">The sequence shown here is derived from an EMBL/GenBank/DDBJ whole genome shotgun (WGS) entry which is preliminary data.</text>
</comment>
<evidence type="ECO:0000256" key="1">
    <source>
        <dbReference type="ARBA" id="ARBA00005725"/>
    </source>
</evidence>
<organism evidence="5 6">
    <name type="scientific">Cadophora malorum</name>
    <dbReference type="NCBI Taxonomy" id="108018"/>
    <lineage>
        <taxon>Eukaryota</taxon>
        <taxon>Fungi</taxon>
        <taxon>Dikarya</taxon>
        <taxon>Ascomycota</taxon>
        <taxon>Pezizomycotina</taxon>
        <taxon>Leotiomycetes</taxon>
        <taxon>Helotiales</taxon>
        <taxon>Ploettnerulaceae</taxon>
        <taxon>Cadophora</taxon>
    </lineage>
</organism>
<evidence type="ECO:0000256" key="3">
    <source>
        <dbReference type="ARBA" id="ARBA00023002"/>
    </source>
</evidence>
<accession>A0A8H7WIF0</accession>
<dbReference type="SUPFAM" id="SSF51735">
    <property type="entry name" value="NAD(P)-binding Rossmann-fold domains"/>
    <property type="match status" value="1"/>
</dbReference>
<dbReference type="Proteomes" id="UP000664132">
    <property type="component" value="Unassembled WGS sequence"/>
</dbReference>
<sequence>MLYPIHSVAVAGATGNTGPTVTKTLIDAGFVVTALTRSASKTQGLAGLDVRIVEVDYLSHDSLVSALQGIDAVVVCGVGMLPEQINLINASIAASVSHFLPADFASELETPAKRSMRVHRDKVLTMDYLRSRQTEISWTCIHTGPLLDYLLNIGVLVNLKGRSITLFDDGEKRFSTTTMGTAGKAVVAVLRGGEKFANRKVTVHDVVTSQNELLRLAKEVVTCNGEEWSVTSLRTEDCERRAQEAFEADPDSGVGIQMEKVVGVFGKEHGSDFGKADNMELGIPVMSEEQLKQVLAKFA</sequence>
<dbReference type="OrthoDB" id="9984533at2759"/>
<keyword evidence="3" id="KW-0560">Oxidoreductase</keyword>
<dbReference type="AlphaFoldDB" id="A0A8H7WIF0"/>
<dbReference type="GO" id="GO:0016491">
    <property type="term" value="F:oxidoreductase activity"/>
    <property type="evidence" value="ECO:0007669"/>
    <property type="project" value="UniProtKB-KW"/>
</dbReference>
<dbReference type="InterPro" id="IPR045312">
    <property type="entry name" value="PCBER-like"/>
</dbReference>
<evidence type="ECO:0000313" key="5">
    <source>
        <dbReference type="EMBL" id="KAG4425311.1"/>
    </source>
</evidence>
<dbReference type="EMBL" id="JAFJYH010000011">
    <property type="protein sequence ID" value="KAG4425311.1"/>
    <property type="molecule type" value="Genomic_DNA"/>
</dbReference>
<comment type="similarity">
    <text evidence="1">Belongs to the NmrA-type oxidoreductase family. Isoflavone reductase subfamily.</text>
</comment>
<proteinExistence type="inferred from homology"/>
<evidence type="ECO:0000313" key="6">
    <source>
        <dbReference type="Proteomes" id="UP000664132"/>
    </source>
</evidence>
<dbReference type="Pfam" id="PF13460">
    <property type="entry name" value="NAD_binding_10"/>
    <property type="match status" value="1"/>
</dbReference>
<dbReference type="Gene3D" id="3.40.50.720">
    <property type="entry name" value="NAD(P)-binding Rossmann-like Domain"/>
    <property type="match status" value="1"/>
</dbReference>
<name>A0A8H7WIF0_9HELO</name>